<dbReference type="Pfam" id="PF01778">
    <property type="entry name" value="Ribosomal_L28e"/>
    <property type="match status" value="1"/>
</dbReference>
<evidence type="ECO:0000256" key="2">
    <source>
        <dbReference type="ARBA" id="ARBA00022980"/>
    </source>
</evidence>
<dbReference type="AlphaFoldDB" id="A0AAD4S0C8"/>
<protein>
    <recommendedName>
        <fullName evidence="4">Ribosomal eL28/Mak16 domain-containing protein</fullName>
    </recommendedName>
</protein>
<dbReference type="InterPro" id="IPR002672">
    <property type="entry name" value="Ribosomal_eL28"/>
</dbReference>
<dbReference type="Proteomes" id="UP001202328">
    <property type="component" value="Unassembled WGS sequence"/>
</dbReference>
<evidence type="ECO:0000313" key="6">
    <source>
        <dbReference type="Proteomes" id="UP001202328"/>
    </source>
</evidence>
<dbReference type="GO" id="GO:0005840">
    <property type="term" value="C:ribosome"/>
    <property type="evidence" value="ECO:0007669"/>
    <property type="project" value="UniProtKB-KW"/>
</dbReference>
<keyword evidence="2" id="KW-0689">Ribosomal protein</keyword>
<feature type="domain" description="Ribosomal eL28/Mak16" evidence="4">
    <location>
        <begin position="9"/>
        <end position="92"/>
    </location>
</feature>
<keyword evidence="3" id="KW-0687">Ribonucleoprotein</keyword>
<evidence type="ECO:0000256" key="3">
    <source>
        <dbReference type="ARBA" id="ARBA00023274"/>
    </source>
</evidence>
<proteinExistence type="inferred from homology"/>
<evidence type="ECO:0000313" key="5">
    <source>
        <dbReference type="EMBL" id="KAI3850735.1"/>
    </source>
</evidence>
<evidence type="ECO:0000256" key="1">
    <source>
        <dbReference type="ARBA" id="ARBA00007926"/>
    </source>
</evidence>
<evidence type="ECO:0000259" key="4">
    <source>
        <dbReference type="Pfam" id="PF01778"/>
    </source>
</evidence>
<keyword evidence="6" id="KW-1185">Reference proteome</keyword>
<dbReference type="GO" id="GO:0006412">
    <property type="term" value="P:translation"/>
    <property type="evidence" value="ECO:0007669"/>
    <property type="project" value="InterPro"/>
</dbReference>
<dbReference type="Gene3D" id="3.30.390.110">
    <property type="match status" value="1"/>
</dbReference>
<organism evidence="5 6">
    <name type="scientific">Papaver atlanticum</name>
    <dbReference type="NCBI Taxonomy" id="357466"/>
    <lineage>
        <taxon>Eukaryota</taxon>
        <taxon>Viridiplantae</taxon>
        <taxon>Streptophyta</taxon>
        <taxon>Embryophyta</taxon>
        <taxon>Tracheophyta</taxon>
        <taxon>Spermatophyta</taxon>
        <taxon>Magnoliopsida</taxon>
        <taxon>Ranunculales</taxon>
        <taxon>Papaveraceae</taxon>
        <taxon>Papaveroideae</taxon>
        <taxon>Papaver</taxon>
    </lineage>
</organism>
<dbReference type="PANTHER" id="PTHR10544">
    <property type="entry name" value="60S RIBOSOMAL PROTEIN L28"/>
    <property type="match status" value="1"/>
</dbReference>
<name>A0AAD4S0C8_9MAGN</name>
<gene>
    <name evidence="5" type="ORF">MKW98_030795</name>
</gene>
<accession>A0AAD4S0C8</accession>
<sequence length="112" mass="12174">MEIKWFSSVKNSTIFKHSGLANAKTVSVQAGKGSGVVLANKQKNPSALVHNTVMKKEFSRMAKAVANQVADNFYKRDLKSAALASLSAVRRSVKVAKSGVKKRNRQASLQEI</sequence>
<dbReference type="GO" id="GO:0003735">
    <property type="term" value="F:structural constituent of ribosome"/>
    <property type="evidence" value="ECO:0007669"/>
    <property type="project" value="InterPro"/>
</dbReference>
<dbReference type="EMBL" id="JAJJMB010015994">
    <property type="protein sequence ID" value="KAI3850735.1"/>
    <property type="molecule type" value="Genomic_DNA"/>
</dbReference>
<comment type="similarity">
    <text evidence="1">Belongs to the eukaryotic ribosomal protein eL28 family.</text>
</comment>
<reference evidence="5" key="1">
    <citation type="submission" date="2022-04" db="EMBL/GenBank/DDBJ databases">
        <title>A functionally conserved STORR gene fusion in Papaver species that diverged 16.8 million years ago.</title>
        <authorList>
            <person name="Catania T."/>
        </authorList>
    </citation>
    <scope>NUCLEOTIDE SEQUENCE</scope>
    <source>
        <strain evidence="5">S-188037</strain>
    </source>
</reference>
<comment type="caution">
    <text evidence="5">The sequence shown here is derived from an EMBL/GenBank/DDBJ whole genome shotgun (WGS) entry which is preliminary data.</text>
</comment>
<dbReference type="InterPro" id="IPR029004">
    <property type="entry name" value="Ribosomal_eL28/Mak16"/>
</dbReference>
<dbReference type="GO" id="GO:1990904">
    <property type="term" value="C:ribonucleoprotein complex"/>
    <property type="evidence" value="ECO:0007669"/>
    <property type="project" value="UniProtKB-KW"/>
</dbReference>